<accession>A0A853B5Q6</accession>
<reference evidence="2 3" key="1">
    <citation type="submission" date="2020-07" db="EMBL/GenBank/DDBJ databases">
        <title>Sequencing the genomes of 1000 actinobacteria strains.</title>
        <authorList>
            <person name="Klenk H.-P."/>
        </authorList>
    </citation>
    <scope>NUCLEOTIDE SEQUENCE [LARGE SCALE GENOMIC DNA]</scope>
    <source>
        <strain evidence="2 3">DSM 104006</strain>
    </source>
</reference>
<name>A0A853B5Q6_9PSEU</name>
<keyword evidence="3" id="KW-1185">Reference proteome</keyword>
<proteinExistence type="predicted"/>
<dbReference type="Proteomes" id="UP000549616">
    <property type="component" value="Unassembled WGS sequence"/>
</dbReference>
<dbReference type="EMBL" id="JACCFK010000001">
    <property type="protein sequence ID" value="NYI90104.1"/>
    <property type="molecule type" value="Genomic_DNA"/>
</dbReference>
<feature type="region of interest" description="Disordered" evidence="1">
    <location>
        <begin position="1"/>
        <end position="29"/>
    </location>
</feature>
<organism evidence="2 3">
    <name type="scientific">Amycolatopsis endophytica</name>
    <dbReference type="NCBI Taxonomy" id="860233"/>
    <lineage>
        <taxon>Bacteria</taxon>
        <taxon>Bacillati</taxon>
        <taxon>Actinomycetota</taxon>
        <taxon>Actinomycetes</taxon>
        <taxon>Pseudonocardiales</taxon>
        <taxon>Pseudonocardiaceae</taxon>
        <taxon>Amycolatopsis</taxon>
    </lineage>
</organism>
<evidence type="ECO:0000313" key="3">
    <source>
        <dbReference type="Proteomes" id="UP000549616"/>
    </source>
</evidence>
<gene>
    <name evidence="2" type="ORF">HNR02_003427</name>
</gene>
<protein>
    <submittedName>
        <fullName evidence="2">Uncharacterized protein</fullName>
    </submittedName>
</protein>
<dbReference type="AlphaFoldDB" id="A0A853B5Q6"/>
<sequence length="29" mass="2820">MAVPVPTVAGGGVLSKLTPSAPTVAPWSE</sequence>
<evidence type="ECO:0000256" key="1">
    <source>
        <dbReference type="SAM" id="MobiDB-lite"/>
    </source>
</evidence>
<comment type="caution">
    <text evidence="2">The sequence shown here is derived from an EMBL/GenBank/DDBJ whole genome shotgun (WGS) entry which is preliminary data.</text>
</comment>
<evidence type="ECO:0000313" key="2">
    <source>
        <dbReference type="EMBL" id="NYI90104.1"/>
    </source>
</evidence>